<feature type="region of interest" description="Disordered" evidence="1">
    <location>
        <begin position="262"/>
        <end position="290"/>
    </location>
</feature>
<evidence type="ECO:0000256" key="1">
    <source>
        <dbReference type="SAM" id="MobiDB-lite"/>
    </source>
</evidence>
<gene>
    <name evidence="2" type="ORF">C2G38_2032665</name>
</gene>
<accession>A0A397VNJ8</accession>
<evidence type="ECO:0000313" key="3">
    <source>
        <dbReference type="Proteomes" id="UP000266673"/>
    </source>
</evidence>
<feature type="region of interest" description="Disordered" evidence="1">
    <location>
        <begin position="107"/>
        <end position="134"/>
    </location>
</feature>
<protein>
    <submittedName>
        <fullName evidence="2">Uncharacterized protein</fullName>
    </submittedName>
</protein>
<dbReference type="OrthoDB" id="2382575at2759"/>
<keyword evidence="3" id="KW-1185">Reference proteome</keyword>
<comment type="caution">
    <text evidence="2">The sequence shown here is derived from an EMBL/GenBank/DDBJ whole genome shotgun (WGS) entry which is preliminary data.</text>
</comment>
<reference evidence="2 3" key="1">
    <citation type="submission" date="2018-06" db="EMBL/GenBank/DDBJ databases">
        <title>Comparative genomics reveals the genomic features of Rhizophagus irregularis, R. cerebriforme, R. diaphanum and Gigaspora rosea, and their symbiotic lifestyle signature.</title>
        <authorList>
            <person name="Morin E."/>
            <person name="San Clemente H."/>
            <person name="Chen E.C.H."/>
            <person name="De La Providencia I."/>
            <person name="Hainaut M."/>
            <person name="Kuo A."/>
            <person name="Kohler A."/>
            <person name="Murat C."/>
            <person name="Tang N."/>
            <person name="Roy S."/>
            <person name="Loubradou J."/>
            <person name="Henrissat B."/>
            <person name="Grigoriev I.V."/>
            <person name="Corradi N."/>
            <person name="Roux C."/>
            <person name="Martin F.M."/>
        </authorList>
    </citation>
    <scope>NUCLEOTIDE SEQUENCE [LARGE SCALE GENOMIC DNA]</scope>
    <source>
        <strain evidence="2 3">DAOM 194757</strain>
    </source>
</reference>
<name>A0A397VNJ8_9GLOM</name>
<evidence type="ECO:0000313" key="2">
    <source>
        <dbReference type="EMBL" id="RIB23522.1"/>
    </source>
</evidence>
<feature type="compositionally biased region" description="Polar residues" evidence="1">
    <location>
        <begin position="107"/>
        <end position="120"/>
    </location>
</feature>
<proteinExistence type="predicted"/>
<dbReference type="AlphaFoldDB" id="A0A397VNJ8"/>
<sequence length="290" mass="32510">MPQWQNLDVTWISCFFEVAEEVEPDSISVLREMIKSEHKALNFERFWTVIISEFEKKNEIYHYEATRKQLLLDLSIIDDKIKMAKEELAKIFNTNNVQSEINLISSQNSKNENNTNSGTISDLDFETSKSHQNRERIPTLTRDDINELGIENLSISKDEKSLTTSTQKDNAHNIYNDTIVDLGIRTSGTSQADESVNTSTQDDDSHNASNNTTISLGIRTLGTSQADESINISTQDNDSHNANNYTIINLGVSSTRKAIETSNTQDNASNDELGIGTSSTSQRNNNHANN</sequence>
<feature type="region of interest" description="Disordered" evidence="1">
    <location>
        <begin position="190"/>
        <end position="212"/>
    </location>
</feature>
<dbReference type="Proteomes" id="UP000266673">
    <property type="component" value="Unassembled WGS sequence"/>
</dbReference>
<organism evidence="2 3">
    <name type="scientific">Gigaspora rosea</name>
    <dbReference type="NCBI Taxonomy" id="44941"/>
    <lineage>
        <taxon>Eukaryota</taxon>
        <taxon>Fungi</taxon>
        <taxon>Fungi incertae sedis</taxon>
        <taxon>Mucoromycota</taxon>
        <taxon>Glomeromycotina</taxon>
        <taxon>Glomeromycetes</taxon>
        <taxon>Diversisporales</taxon>
        <taxon>Gigasporaceae</taxon>
        <taxon>Gigaspora</taxon>
    </lineage>
</organism>
<feature type="compositionally biased region" description="Polar residues" evidence="1">
    <location>
        <begin position="190"/>
        <end position="200"/>
    </location>
</feature>
<dbReference type="EMBL" id="QKWP01000257">
    <property type="protein sequence ID" value="RIB23522.1"/>
    <property type="molecule type" value="Genomic_DNA"/>
</dbReference>